<dbReference type="AlphaFoldDB" id="A0A645DTE6"/>
<name>A0A645DTE6_9ZZZZ</name>
<accession>A0A645DTE6</accession>
<evidence type="ECO:0000256" key="1">
    <source>
        <dbReference type="SAM" id="Phobius"/>
    </source>
</evidence>
<keyword evidence="1" id="KW-0812">Transmembrane</keyword>
<evidence type="ECO:0000313" key="2">
    <source>
        <dbReference type="EMBL" id="MPM91712.1"/>
    </source>
</evidence>
<sequence>MIFGDAFFRHNDGLRQGRTLGGVQRFYDLAGGRVFQNDDRCETHTLHAVCICRFLFCLAVRHSEDILHFGKAVGPVFRREKRRVIIIWRNFIDGAVYMVIIVVVPYDKVFSRRGSSDKSLNTIGRQGYPGAVHFHAGRPIGIYVLEALPIVQIRHDFIRRLRVINIDLAACLRAAAGGRNNGAPRSGSGQPVIVAMGVPHQIVRAFQCHHRFIRTAPLDFIVVRQLNRGFCGEYILLTD</sequence>
<dbReference type="EMBL" id="VSSQ01038737">
    <property type="protein sequence ID" value="MPM91712.1"/>
    <property type="molecule type" value="Genomic_DNA"/>
</dbReference>
<organism evidence="2">
    <name type="scientific">bioreactor metagenome</name>
    <dbReference type="NCBI Taxonomy" id="1076179"/>
    <lineage>
        <taxon>unclassified sequences</taxon>
        <taxon>metagenomes</taxon>
        <taxon>ecological metagenomes</taxon>
    </lineage>
</organism>
<reference evidence="2" key="1">
    <citation type="submission" date="2019-08" db="EMBL/GenBank/DDBJ databases">
        <authorList>
            <person name="Kucharzyk K."/>
            <person name="Murdoch R.W."/>
            <person name="Higgins S."/>
            <person name="Loffler F."/>
        </authorList>
    </citation>
    <scope>NUCLEOTIDE SEQUENCE</scope>
</reference>
<gene>
    <name evidence="2" type="ORF">SDC9_138844</name>
</gene>
<keyword evidence="1" id="KW-0472">Membrane</keyword>
<comment type="caution">
    <text evidence="2">The sequence shown here is derived from an EMBL/GenBank/DDBJ whole genome shotgun (WGS) entry which is preliminary data.</text>
</comment>
<protein>
    <submittedName>
        <fullName evidence="2">Uncharacterized protein</fullName>
    </submittedName>
</protein>
<proteinExistence type="predicted"/>
<feature type="transmembrane region" description="Helical" evidence="1">
    <location>
        <begin position="87"/>
        <end position="106"/>
    </location>
</feature>
<keyword evidence="1" id="KW-1133">Transmembrane helix</keyword>